<dbReference type="RefSeq" id="WP_380075562.1">
    <property type="nucleotide sequence ID" value="NZ_JBHRZF010000011.1"/>
</dbReference>
<dbReference type="EMBL" id="JBHRZF010000011">
    <property type="protein sequence ID" value="MFC3859396.1"/>
    <property type="molecule type" value="Genomic_DNA"/>
</dbReference>
<evidence type="ECO:0000313" key="2">
    <source>
        <dbReference type="Proteomes" id="UP001595748"/>
    </source>
</evidence>
<proteinExistence type="predicted"/>
<protein>
    <submittedName>
        <fullName evidence="1">Uncharacterized protein</fullName>
    </submittedName>
</protein>
<dbReference type="Proteomes" id="UP001595748">
    <property type="component" value="Unassembled WGS sequence"/>
</dbReference>
<gene>
    <name evidence="1" type="ORF">ACFOPQ_01225</name>
</gene>
<reference evidence="2" key="1">
    <citation type="journal article" date="2019" name="Int. J. Syst. Evol. Microbiol.">
        <title>The Global Catalogue of Microorganisms (GCM) 10K type strain sequencing project: providing services to taxonomists for standard genome sequencing and annotation.</title>
        <authorList>
            <consortium name="The Broad Institute Genomics Platform"/>
            <consortium name="The Broad Institute Genome Sequencing Center for Infectious Disease"/>
            <person name="Wu L."/>
            <person name="Ma J."/>
        </authorList>
    </citation>
    <scope>NUCLEOTIDE SEQUENCE [LARGE SCALE GENOMIC DNA]</scope>
    <source>
        <strain evidence="2">CCTCC AB 2013263</strain>
    </source>
</reference>
<accession>A0ABV8A2D8</accession>
<evidence type="ECO:0000313" key="1">
    <source>
        <dbReference type="EMBL" id="MFC3859396.1"/>
    </source>
</evidence>
<organism evidence="1 2">
    <name type="scientific">Deinococcus antarcticus</name>
    <dbReference type="NCBI Taxonomy" id="1298767"/>
    <lineage>
        <taxon>Bacteria</taxon>
        <taxon>Thermotogati</taxon>
        <taxon>Deinococcota</taxon>
        <taxon>Deinococci</taxon>
        <taxon>Deinococcales</taxon>
        <taxon>Deinococcaceae</taxon>
        <taxon>Deinococcus</taxon>
    </lineage>
</organism>
<sequence>MTENERYIIHNSPYTEDDLKVIRQGLRQLNTPTARAICELGRLGIDVGEALNRLNGGKVVKA</sequence>
<comment type="caution">
    <text evidence="1">The sequence shown here is derived from an EMBL/GenBank/DDBJ whole genome shotgun (WGS) entry which is preliminary data.</text>
</comment>
<name>A0ABV8A2D8_9DEIO</name>
<keyword evidence="2" id="KW-1185">Reference proteome</keyword>